<dbReference type="EMBL" id="JAKEVZ010000001">
    <property type="protein sequence ID" value="MCF1749848.1"/>
    <property type="molecule type" value="Genomic_DNA"/>
</dbReference>
<organism evidence="2 3">
    <name type="scientific">Mariniradius sediminis</name>
    <dbReference type="NCBI Taxonomy" id="2909237"/>
    <lineage>
        <taxon>Bacteria</taxon>
        <taxon>Pseudomonadati</taxon>
        <taxon>Bacteroidota</taxon>
        <taxon>Cytophagia</taxon>
        <taxon>Cytophagales</taxon>
        <taxon>Cyclobacteriaceae</taxon>
        <taxon>Mariniradius</taxon>
    </lineage>
</organism>
<dbReference type="PROSITE" id="PS51186">
    <property type="entry name" value="GNAT"/>
    <property type="match status" value="1"/>
</dbReference>
<protein>
    <submittedName>
        <fullName evidence="2">GNAT family N-acetyltransferase</fullName>
    </submittedName>
</protein>
<dbReference type="InterPro" id="IPR000182">
    <property type="entry name" value="GNAT_dom"/>
</dbReference>
<reference evidence="2 3" key="1">
    <citation type="submission" date="2022-01" db="EMBL/GenBank/DDBJ databases">
        <title>Mariniradius saccharolyticus sp. nov., isolated from sediment of a river.</title>
        <authorList>
            <person name="Liu H."/>
        </authorList>
    </citation>
    <scope>NUCLEOTIDE SEQUENCE [LARGE SCALE GENOMIC DNA]</scope>
    <source>
        <strain evidence="2 3">RY-2</strain>
    </source>
</reference>
<gene>
    <name evidence="2" type="ORF">L0U89_02095</name>
</gene>
<feature type="domain" description="N-acetyltransferase" evidence="1">
    <location>
        <begin position="4"/>
        <end position="146"/>
    </location>
</feature>
<dbReference type="Proteomes" id="UP001201449">
    <property type="component" value="Unassembled WGS sequence"/>
</dbReference>
<name>A0ABS9BP64_9BACT</name>
<evidence type="ECO:0000313" key="3">
    <source>
        <dbReference type="Proteomes" id="UP001201449"/>
    </source>
</evidence>
<dbReference type="RefSeq" id="WP_234859995.1">
    <property type="nucleotide sequence ID" value="NZ_JAKEVZ010000001.1"/>
</dbReference>
<comment type="caution">
    <text evidence="2">The sequence shown here is derived from an EMBL/GenBank/DDBJ whole genome shotgun (WGS) entry which is preliminary data.</text>
</comment>
<evidence type="ECO:0000313" key="2">
    <source>
        <dbReference type="EMBL" id="MCF1749848.1"/>
    </source>
</evidence>
<dbReference type="Gene3D" id="3.40.630.30">
    <property type="match status" value="1"/>
</dbReference>
<dbReference type="CDD" id="cd04301">
    <property type="entry name" value="NAT_SF"/>
    <property type="match status" value="1"/>
</dbReference>
<evidence type="ECO:0000259" key="1">
    <source>
        <dbReference type="PROSITE" id="PS51186"/>
    </source>
</evidence>
<proteinExistence type="predicted"/>
<dbReference type="InterPro" id="IPR016181">
    <property type="entry name" value="Acyl_CoA_acyltransferase"/>
</dbReference>
<sequence length="146" mass="16932">MKGIKIRKGTIEEVVELSQQVTEFFQPYSEKTYEERLTDVPHLILIAEFEGKPAGFKVGYERYGHDSFYSWMGGVLPAFRRKGIAARLADEQEKWAKNKGYKKVVLKTRNRLSNMIHFGLNRGFVIVDLVKKGEPEDYRVVMEKSL</sequence>
<accession>A0ABS9BP64</accession>
<dbReference type="Pfam" id="PF00583">
    <property type="entry name" value="Acetyltransf_1"/>
    <property type="match status" value="1"/>
</dbReference>
<keyword evidence="3" id="KW-1185">Reference proteome</keyword>
<dbReference type="SUPFAM" id="SSF55729">
    <property type="entry name" value="Acyl-CoA N-acyltransferases (Nat)"/>
    <property type="match status" value="1"/>
</dbReference>